<feature type="region of interest" description="Disordered" evidence="1">
    <location>
        <begin position="163"/>
        <end position="237"/>
    </location>
</feature>
<protein>
    <submittedName>
        <fullName evidence="2">Uncharacterized protein</fullName>
    </submittedName>
</protein>
<dbReference type="AlphaFoldDB" id="A0A2T9ZIK6"/>
<feature type="region of interest" description="Disordered" evidence="1">
    <location>
        <begin position="31"/>
        <end position="62"/>
    </location>
</feature>
<dbReference type="EMBL" id="MBFS01000126">
    <property type="protein sequence ID" value="PVV04422.1"/>
    <property type="molecule type" value="Genomic_DNA"/>
</dbReference>
<sequence>MDFCLNLFERKNKRPAKKHYISNPVLIKSNQQYSGPQSVPTTSSDPSFNLALPLSTNPTGTKSSRRFSNFSFTFLEEAFNGHLPTAPQSTQSRDLLMPLQNSSLNSISQYNPHLSNSAIEVYEILTTCSPNLNGNYSRLDYNYPSYSELPTAESCTASKVSSKSPIFSSKSTSSSSKTKSSSPKFTSSSSKANSPSSSSEISTLKTKSPSPTFTTSSIKTKQSPLKPASPSSKKNVKSVTINPNVVIFDYDTPLRNDIFVPGVPPLPLAKPPQAFIPRSSLKKCPSPPIPFEIFTNNPETDTPKNETKKSNSKKLVRKSFKNTPEETKPSSKKTLSVFSASSVEKVIKQIYTDEKKFYIPNTCKNNKTISTTSSNYITTFDEDDGNVIISQIYPRNSSRNLVHKSRRSNLNPMLLNDGGQGLNAPYFDNGNVPHRGPIPLDNFKVPSVLYNSNESNHHPLAQYEPGIAIENYISSNYRLSLMERNSLKKNSVFQASPFNKPSMTACQGDVGELVKTDSMCLESIGDPREVQVMPFQPKEPRRKVVVSSFIKSSNSGIYNTQVGKEHDSDSSNEPLSFKEIRGSISFTEISKDSIDGLRYDATIKSQQEDSLDDLNYKHSDAQSELKNSSMYQNNLIEKSLNSERKIKLFKQNNKSEETIKVQSAQAPLAQQSSPKRRLVIKKKGAKPNENLSDPNAESNLKSYICGTEELNSNINMGFEPNKKAGLVR</sequence>
<dbReference type="Proteomes" id="UP000245609">
    <property type="component" value="Unassembled WGS sequence"/>
</dbReference>
<feature type="compositionally biased region" description="Basic residues" evidence="1">
    <location>
        <begin position="310"/>
        <end position="320"/>
    </location>
</feature>
<evidence type="ECO:0000256" key="1">
    <source>
        <dbReference type="SAM" id="MobiDB-lite"/>
    </source>
</evidence>
<comment type="caution">
    <text evidence="2">The sequence shown here is derived from an EMBL/GenBank/DDBJ whole genome shotgun (WGS) entry which is preliminary data.</text>
</comment>
<organism evidence="2 3">
    <name type="scientific">Smittium megazygosporum</name>
    <dbReference type="NCBI Taxonomy" id="133381"/>
    <lineage>
        <taxon>Eukaryota</taxon>
        <taxon>Fungi</taxon>
        <taxon>Fungi incertae sedis</taxon>
        <taxon>Zoopagomycota</taxon>
        <taxon>Kickxellomycotina</taxon>
        <taxon>Harpellomycetes</taxon>
        <taxon>Harpellales</taxon>
        <taxon>Legeriomycetaceae</taxon>
        <taxon>Smittium</taxon>
    </lineage>
</organism>
<evidence type="ECO:0000313" key="3">
    <source>
        <dbReference type="Proteomes" id="UP000245609"/>
    </source>
</evidence>
<gene>
    <name evidence="2" type="ORF">BB560_001082</name>
</gene>
<feature type="compositionally biased region" description="Polar residues" evidence="1">
    <location>
        <begin position="31"/>
        <end position="47"/>
    </location>
</feature>
<evidence type="ECO:0000313" key="2">
    <source>
        <dbReference type="EMBL" id="PVV04422.1"/>
    </source>
</evidence>
<name>A0A2T9ZIK6_9FUNG</name>
<keyword evidence="3" id="KW-1185">Reference proteome</keyword>
<feature type="region of interest" description="Disordered" evidence="1">
    <location>
        <begin position="293"/>
        <end position="330"/>
    </location>
</feature>
<proteinExistence type="predicted"/>
<accession>A0A2T9ZIK6</accession>
<reference evidence="2 3" key="1">
    <citation type="journal article" date="2018" name="MBio">
        <title>Comparative Genomics Reveals the Core Gene Toolbox for the Fungus-Insect Symbiosis.</title>
        <authorList>
            <person name="Wang Y."/>
            <person name="Stata M."/>
            <person name="Wang W."/>
            <person name="Stajich J.E."/>
            <person name="White M.M."/>
            <person name="Moncalvo J.M."/>
        </authorList>
    </citation>
    <scope>NUCLEOTIDE SEQUENCE [LARGE SCALE GENOMIC DNA]</scope>
    <source>
        <strain evidence="2 3">SC-DP-2</strain>
    </source>
</reference>
<feature type="compositionally biased region" description="Low complexity" evidence="1">
    <location>
        <begin position="163"/>
        <end position="233"/>
    </location>
</feature>